<dbReference type="EMBL" id="CP033367">
    <property type="protein sequence ID" value="QKD03879.1"/>
    <property type="molecule type" value="Genomic_DNA"/>
</dbReference>
<evidence type="ECO:0000313" key="2">
    <source>
        <dbReference type="EMBL" id="QKD03879.1"/>
    </source>
</evidence>
<protein>
    <submittedName>
        <fullName evidence="2">Uncharacterized protein</fullName>
    </submittedName>
</protein>
<evidence type="ECO:0000313" key="3">
    <source>
        <dbReference type="Proteomes" id="UP000503017"/>
    </source>
</evidence>
<accession>A0A6M7WTC7</accession>
<dbReference type="AlphaFoldDB" id="A0A6M7WTC7"/>
<reference evidence="2 3" key="1">
    <citation type="submission" date="2018-10" db="EMBL/GenBank/DDBJ databases">
        <authorList>
            <person name="Perry B.J."/>
            <person name="Sullivan J.T."/>
            <person name="Murphy R.J.T."/>
            <person name="Ramsay J.P."/>
            <person name="Ronson C.W."/>
        </authorList>
    </citation>
    <scope>NUCLEOTIDE SEQUENCE [LARGE SCALE GENOMIC DNA]</scope>
    <source>
        <strain evidence="2 3">R88b</strain>
    </source>
</reference>
<feature type="region of interest" description="Disordered" evidence="1">
    <location>
        <begin position="39"/>
        <end position="61"/>
    </location>
</feature>
<feature type="compositionally biased region" description="Pro residues" evidence="1">
    <location>
        <begin position="47"/>
        <end position="58"/>
    </location>
</feature>
<sequence>MEGLNGCPTLSINLPRLQMLQTELDSQGNISAALKSNGDMAMATAGGPPPGGPKPEPLSPACQKLVDDYGYQGKKIKRLINEP</sequence>
<gene>
    <name evidence="2" type="ORF">EB235_22305</name>
</gene>
<name>A0A6M7WTC7_RHILI</name>
<evidence type="ECO:0000256" key="1">
    <source>
        <dbReference type="SAM" id="MobiDB-lite"/>
    </source>
</evidence>
<proteinExistence type="predicted"/>
<dbReference type="Proteomes" id="UP000503017">
    <property type="component" value="Chromosome"/>
</dbReference>
<organism evidence="2 3">
    <name type="scientific">Mesorhizobium loti R88b</name>
    <dbReference type="NCBI Taxonomy" id="935548"/>
    <lineage>
        <taxon>Bacteria</taxon>
        <taxon>Pseudomonadati</taxon>
        <taxon>Pseudomonadota</taxon>
        <taxon>Alphaproteobacteria</taxon>
        <taxon>Hyphomicrobiales</taxon>
        <taxon>Phyllobacteriaceae</taxon>
        <taxon>Mesorhizobium</taxon>
    </lineage>
</organism>